<name>A0ACC1KAG5_9FUNG</name>
<dbReference type="EMBL" id="JANBUK010001556">
    <property type="protein sequence ID" value="KAJ2779676.1"/>
    <property type="molecule type" value="Genomic_DNA"/>
</dbReference>
<feature type="non-terminal residue" evidence="1">
    <location>
        <position position="1"/>
    </location>
</feature>
<evidence type="ECO:0000313" key="2">
    <source>
        <dbReference type="Proteomes" id="UP001140066"/>
    </source>
</evidence>
<dbReference type="Proteomes" id="UP001140066">
    <property type="component" value="Unassembled WGS sequence"/>
</dbReference>
<comment type="caution">
    <text evidence="1">The sequence shown here is derived from an EMBL/GenBank/DDBJ whole genome shotgun (WGS) entry which is preliminary data.</text>
</comment>
<accession>A0ACC1KAG5</accession>
<gene>
    <name evidence="1" type="primary">RAD2_1</name>
    <name evidence="1" type="ORF">GGI18_003904</name>
</gene>
<proteinExistence type="predicted"/>
<sequence length="109" mass="12115">SEARFEWGFPNLDLLRQFLSEKLGWSAEKTDETLVPLARKIVDGASSRPRQLTLDDFAAPHTEAYSADLSGTGLQRSKRVDNAISLHKGQMQATAPASRKSLQSRRSLM</sequence>
<keyword evidence="2" id="KW-1185">Reference proteome</keyword>
<evidence type="ECO:0000313" key="1">
    <source>
        <dbReference type="EMBL" id="KAJ2779676.1"/>
    </source>
</evidence>
<organism evidence="1 2">
    <name type="scientific">Coemansia linderi</name>
    <dbReference type="NCBI Taxonomy" id="2663919"/>
    <lineage>
        <taxon>Eukaryota</taxon>
        <taxon>Fungi</taxon>
        <taxon>Fungi incertae sedis</taxon>
        <taxon>Zoopagomycota</taxon>
        <taxon>Kickxellomycotina</taxon>
        <taxon>Kickxellomycetes</taxon>
        <taxon>Kickxellales</taxon>
        <taxon>Kickxellaceae</taxon>
        <taxon>Coemansia</taxon>
    </lineage>
</organism>
<reference evidence="1" key="1">
    <citation type="submission" date="2022-07" db="EMBL/GenBank/DDBJ databases">
        <title>Phylogenomic reconstructions and comparative analyses of Kickxellomycotina fungi.</title>
        <authorList>
            <person name="Reynolds N.K."/>
            <person name="Stajich J.E."/>
            <person name="Barry K."/>
            <person name="Grigoriev I.V."/>
            <person name="Crous P."/>
            <person name="Smith M.E."/>
        </authorList>
    </citation>
    <scope>NUCLEOTIDE SEQUENCE</scope>
    <source>
        <strain evidence="1">BCRC 34191</strain>
    </source>
</reference>
<protein>
    <submittedName>
        <fullName evidence="1">DNA repair protein rad2</fullName>
    </submittedName>
</protein>